<evidence type="ECO:0000313" key="2">
    <source>
        <dbReference type="EMBL" id="SCG85331.1"/>
    </source>
</evidence>
<dbReference type="InterPro" id="IPR025202">
    <property type="entry name" value="PLD-like_dom"/>
</dbReference>
<organism evidence="2 3">
    <name type="scientific">Methanobacterium congolense</name>
    <dbReference type="NCBI Taxonomy" id="118062"/>
    <lineage>
        <taxon>Archaea</taxon>
        <taxon>Methanobacteriati</taxon>
        <taxon>Methanobacteriota</taxon>
        <taxon>Methanomada group</taxon>
        <taxon>Methanobacteria</taxon>
        <taxon>Methanobacteriales</taxon>
        <taxon>Methanobacteriaceae</taxon>
        <taxon>Methanobacterium</taxon>
    </lineage>
</organism>
<keyword evidence="2" id="KW-0347">Helicase</keyword>
<dbReference type="SUPFAM" id="SSF56024">
    <property type="entry name" value="Phospholipase D/nuclease"/>
    <property type="match status" value="1"/>
</dbReference>
<gene>
    <name evidence="2" type="ORF">MCBB_0760</name>
</gene>
<reference evidence="2 3" key="1">
    <citation type="submission" date="2016-08" db="EMBL/GenBank/DDBJ databases">
        <authorList>
            <person name="Seilhamer J.J."/>
        </authorList>
    </citation>
    <scope>NUCLEOTIDE SEQUENCE [LARGE SCALE GENOMIC DNA]</scope>
    <source>
        <strain evidence="2">Buetzberg</strain>
    </source>
</reference>
<dbReference type="GO" id="GO:0004386">
    <property type="term" value="F:helicase activity"/>
    <property type="evidence" value="ECO:0007669"/>
    <property type="project" value="UniProtKB-KW"/>
</dbReference>
<dbReference type="Pfam" id="PF13091">
    <property type="entry name" value="PLDc_2"/>
    <property type="match status" value="1"/>
</dbReference>
<dbReference type="PROSITE" id="PS50035">
    <property type="entry name" value="PLD"/>
    <property type="match status" value="1"/>
</dbReference>
<dbReference type="InterPro" id="IPR012340">
    <property type="entry name" value="NA-bd_OB-fold"/>
</dbReference>
<keyword evidence="2" id="KW-0378">Hydrolase</keyword>
<dbReference type="Proteomes" id="UP000094707">
    <property type="component" value="Chromosome I"/>
</dbReference>
<dbReference type="Gene3D" id="2.40.50.140">
    <property type="entry name" value="Nucleic acid-binding proteins"/>
    <property type="match status" value="1"/>
</dbReference>
<dbReference type="SUPFAM" id="SSF50249">
    <property type="entry name" value="Nucleic acid-binding proteins"/>
    <property type="match status" value="1"/>
</dbReference>
<dbReference type="GeneID" id="30411613"/>
<accession>A0A1D3L0Y2</accession>
<evidence type="ECO:0000313" key="3">
    <source>
        <dbReference type="Proteomes" id="UP000094707"/>
    </source>
</evidence>
<dbReference type="Gene3D" id="3.30.870.10">
    <property type="entry name" value="Endonuclease Chain A"/>
    <property type="match status" value="1"/>
</dbReference>
<keyword evidence="3" id="KW-1185">Reference proteome</keyword>
<proteinExistence type="predicted"/>
<evidence type="ECO:0000259" key="1">
    <source>
        <dbReference type="PROSITE" id="PS50035"/>
    </source>
</evidence>
<dbReference type="EMBL" id="LT607756">
    <property type="protein sequence ID" value="SCG85331.1"/>
    <property type="molecule type" value="Genomic_DNA"/>
</dbReference>
<dbReference type="SMART" id="SM00155">
    <property type="entry name" value="PLDc"/>
    <property type="match status" value="1"/>
</dbReference>
<sequence>MLFQRDDYVTEFLPTFLKEDRSYLRKIHERISYAQNYIYIIYPWITLGEELVTAFENALSNNPNLEVYLITKLQREDVFRRIHQLDDVEQWKSIFGDRLFVKYNNHVHSKIIVIDDSEMILGSSNLTGSGLGSSRENEGHPQIEANLYTDDPSAVAGGSNFFADVWNHETSKEYAEDEYVLSCKSHNLSGIFQNYKGEFNKITKREDITFSNNGIVDFKGNLAFYDENKMYLLGNTRKDIAVKFIGDTENLTTSHIGEPLEVSGKLMDVKGCCEFTLMDPDLVDDNYAKISELKSDLARVNVIGMVSKLPREIKDESGRVYLVLIKLVDDTGSVTLELWDDNIPREKIKKGSIVEVINGFTKIYNGELRLGLRKDGNIEIIRGS</sequence>
<dbReference type="AlphaFoldDB" id="A0A1D3L0Y2"/>
<dbReference type="InterPro" id="IPR001736">
    <property type="entry name" value="PLipase_D/transphosphatidylase"/>
</dbReference>
<dbReference type="KEGG" id="mcub:MCBB_0760"/>
<dbReference type="RefSeq" id="WP_071906513.1">
    <property type="nucleotide sequence ID" value="NZ_LT607756.1"/>
</dbReference>
<name>A0A1D3L0Y2_9EURY</name>
<feature type="domain" description="PLD phosphodiesterase" evidence="1">
    <location>
        <begin position="103"/>
        <end position="130"/>
    </location>
</feature>
<keyword evidence="2" id="KW-0547">Nucleotide-binding</keyword>
<dbReference type="CDD" id="cd04491">
    <property type="entry name" value="SoSSB_OBF"/>
    <property type="match status" value="1"/>
</dbReference>
<dbReference type="STRING" id="118062.MCBB_0760"/>
<keyword evidence="2" id="KW-0067">ATP-binding</keyword>
<protein>
    <submittedName>
        <fullName evidence="2">Nucleic acid binding OB-fold tRNA/helicase-type</fullName>
    </submittedName>
</protein>
<dbReference type="PATRIC" id="fig|129848.4.peg.766"/>
<dbReference type="OrthoDB" id="6262at2157"/>